<dbReference type="PROSITE" id="PS51186">
    <property type="entry name" value="GNAT"/>
    <property type="match status" value="1"/>
</dbReference>
<dbReference type="STRING" id="1441095.AM592_15910"/>
<dbReference type="PANTHER" id="PTHR43420:SF47">
    <property type="entry name" value="N-ACETYLTRANSFERASE DOMAIN-CONTAINING PROTEIN"/>
    <property type="match status" value="1"/>
</dbReference>
<dbReference type="PATRIC" id="fig|1441095.3.peg.3510"/>
<dbReference type="CDD" id="cd04301">
    <property type="entry name" value="NAT_SF"/>
    <property type="match status" value="1"/>
</dbReference>
<gene>
    <name evidence="4" type="ORF">AM592_15910</name>
</gene>
<proteinExistence type="predicted"/>
<dbReference type="Proteomes" id="UP000067625">
    <property type="component" value="Chromosome"/>
</dbReference>
<dbReference type="Pfam" id="PF00583">
    <property type="entry name" value="Acetyltransf_1"/>
    <property type="match status" value="1"/>
</dbReference>
<dbReference type="InterPro" id="IPR000182">
    <property type="entry name" value="GNAT_dom"/>
</dbReference>
<dbReference type="EMBL" id="CP012600">
    <property type="protein sequence ID" value="ALC82906.1"/>
    <property type="molecule type" value="Genomic_DNA"/>
</dbReference>
<dbReference type="InterPro" id="IPR016181">
    <property type="entry name" value="Acyl_CoA_acyltransferase"/>
</dbReference>
<keyword evidence="1 4" id="KW-0808">Transferase</keyword>
<sequence>MKFRRDSYIVSFGDDSYFGEDEDYVKWLQLKTKQFPEGFVMVEENGESIGLLEMQVREYNGYQIGYVNLFYLVPKKRGHGAGRYLYEYAIKFFKKERVKEYHLTVSPTNKQAMRFYKKIGMKEIGTEKDGRVIRMKGKIG</sequence>
<protein>
    <submittedName>
        <fullName evidence="4">GCN5 family acetyltransferase</fullName>
    </submittedName>
</protein>
<keyword evidence="2" id="KW-0012">Acyltransferase</keyword>
<feature type="domain" description="N-acetyltransferase" evidence="3">
    <location>
        <begin position="1"/>
        <end position="140"/>
    </location>
</feature>
<accession>A0A0M3RAB9</accession>
<reference evidence="4 5" key="2">
    <citation type="journal article" date="2016" name="Int. J. Syst. Evol. Microbiol.">
        <title>Bacillus gobiensis sp. nov., isolated from a soil sample.</title>
        <authorList>
            <person name="Liu B."/>
            <person name="Liu G.H."/>
            <person name="Cetin S."/>
            <person name="Schumann P."/>
            <person name="Pan Z.Z."/>
            <person name="Chen Q.Q."/>
        </authorList>
    </citation>
    <scope>NUCLEOTIDE SEQUENCE [LARGE SCALE GENOMIC DNA]</scope>
    <source>
        <strain evidence="4 5">FJAT-4402</strain>
    </source>
</reference>
<dbReference type="Gene3D" id="3.40.630.30">
    <property type="match status" value="1"/>
</dbReference>
<evidence type="ECO:0000313" key="4">
    <source>
        <dbReference type="EMBL" id="ALC82906.1"/>
    </source>
</evidence>
<dbReference type="RefSeq" id="WP_053604723.1">
    <property type="nucleotide sequence ID" value="NZ_CP012600.1"/>
</dbReference>
<evidence type="ECO:0000256" key="2">
    <source>
        <dbReference type="ARBA" id="ARBA00023315"/>
    </source>
</evidence>
<name>A0A0M3RAB9_9BACI</name>
<keyword evidence="5" id="KW-1185">Reference proteome</keyword>
<evidence type="ECO:0000256" key="1">
    <source>
        <dbReference type="ARBA" id="ARBA00022679"/>
    </source>
</evidence>
<dbReference type="OrthoDB" id="185406at2"/>
<dbReference type="PANTHER" id="PTHR43420">
    <property type="entry name" value="ACETYLTRANSFERASE"/>
    <property type="match status" value="1"/>
</dbReference>
<reference evidence="5" key="1">
    <citation type="submission" date="2015-08" db="EMBL/GenBank/DDBJ databases">
        <title>Genome sequencing project for genomic taxonomy and phylogenomics of Bacillus-like bacteria.</title>
        <authorList>
            <person name="Liu B."/>
            <person name="Wang J."/>
            <person name="Zhu Y."/>
            <person name="Liu G."/>
            <person name="Chen Q."/>
            <person name="Chen Z."/>
            <person name="Lan J."/>
            <person name="Che J."/>
            <person name="Ge C."/>
            <person name="Shi H."/>
            <person name="Pan Z."/>
            <person name="Liu X."/>
        </authorList>
    </citation>
    <scope>NUCLEOTIDE SEQUENCE [LARGE SCALE GENOMIC DNA]</scope>
    <source>
        <strain evidence="5">FJAT-4402</strain>
    </source>
</reference>
<dbReference type="AlphaFoldDB" id="A0A0M3RAB9"/>
<evidence type="ECO:0000313" key="5">
    <source>
        <dbReference type="Proteomes" id="UP000067625"/>
    </source>
</evidence>
<dbReference type="InterPro" id="IPR050680">
    <property type="entry name" value="YpeA/RimI_acetyltransf"/>
</dbReference>
<dbReference type="SUPFAM" id="SSF55729">
    <property type="entry name" value="Acyl-CoA N-acyltransferases (Nat)"/>
    <property type="match status" value="1"/>
</dbReference>
<evidence type="ECO:0000259" key="3">
    <source>
        <dbReference type="PROSITE" id="PS51186"/>
    </source>
</evidence>
<organism evidence="4 5">
    <name type="scientific">Bacillus gobiensis</name>
    <dbReference type="NCBI Taxonomy" id="1441095"/>
    <lineage>
        <taxon>Bacteria</taxon>
        <taxon>Bacillati</taxon>
        <taxon>Bacillota</taxon>
        <taxon>Bacilli</taxon>
        <taxon>Bacillales</taxon>
        <taxon>Bacillaceae</taxon>
        <taxon>Bacillus</taxon>
    </lineage>
</organism>
<dbReference type="GO" id="GO:0016747">
    <property type="term" value="F:acyltransferase activity, transferring groups other than amino-acyl groups"/>
    <property type="evidence" value="ECO:0007669"/>
    <property type="project" value="InterPro"/>
</dbReference>